<feature type="region of interest" description="Disordered" evidence="1">
    <location>
        <begin position="99"/>
        <end position="118"/>
    </location>
</feature>
<dbReference type="EMBL" id="JARKIB010000110">
    <property type="protein sequence ID" value="KAJ7738761.1"/>
    <property type="molecule type" value="Genomic_DNA"/>
</dbReference>
<keyword evidence="3" id="KW-1185">Reference proteome</keyword>
<organism evidence="2 3">
    <name type="scientific">Mycena metata</name>
    <dbReference type="NCBI Taxonomy" id="1033252"/>
    <lineage>
        <taxon>Eukaryota</taxon>
        <taxon>Fungi</taxon>
        <taxon>Dikarya</taxon>
        <taxon>Basidiomycota</taxon>
        <taxon>Agaricomycotina</taxon>
        <taxon>Agaricomycetes</taxon>
        <taxon>Agaricomycetidae</taxon>
        <taxon>Agaricales</taxon>
        <taxon>Marasmiineae</taxon>
        <taxon>Mycenaceae</taxon>
        <taxon>Mycena</taxon>
    </lineage>
</organism>
<proteinExistence type="predicted"/>
<name>A0AAD7IAM6_9AGAR</name>
<evidence type="ECO:0000313" key="3">
    <source>
        <dbReference type="Proteomes" id="UP001215598"/>
    </source>
</evidence>
<protein>
    <submittedName>
        <fullName evidence="2">Uncharacterized protein</fullName>
    </submittedName>
</protein>
<gene>
    <name evidence="2" type="ORF">B0H16DRAFT_1761068</name>
</gene>
<reference evidence="2" key="1">
    <citation type="submission" date="2023-03" db="EMBL/GenBank/DDBJ databases">
        <title>Massive genome expansion in bonnet fungi (Mycena s.s.) driven by repeated elements and novel gene families across ecological guilds.</title>
        <authorList>
            <consortium name="Lawrence Berkeley National Laboratory"/>
            <person name="Harder C.B."/>
            <person name="Miyauchi S."/>
            <person name="Viragh M."/>
            <person name="Kuo A."/>
            <person name="Thoen E."/>
            <person name="Andreopoulos B."/>
            <person name="Lu D."/>
            <person name="Skrede I."/>
            <person name="Drula E."/>
            <person name="Henrissat B."/>
            <person name="Morin E."/>
            <person name="Kohler A."/>
            <person name="Barry K."/>
            <person name="LaButti K."/>
            <person name="Morin E."/>
            <person name="Salamov A."/>
            <person name="Lipzen A."/>
            <person name="Mereny Z."/>
            <person name="Hegedus B."/>
            <person name="Baldrian P."/>
            <person name="Stursova M."/>
            <person name="Weitz H."/>
            <person name="Taylor A."/>
            <person name="Grigoriev I.V."/>
            <person name="Nagy L.G."/>
            <person name="Martin F."/>
            <person name="Kauserud H."/>
        </authorList>
    </citation>
    <scope>NUCLEOTIDE SEQUENCE</scope>
    <source>
        <strain evidence="2">CBHHK182m</strain>
    </source>
</reference>
<evidence type="ECO:0000313" key="2">
    <source>
        <dbReference type="EMBL" id="KAJ7738761.1"/>
    </source>
</evidence>
<sequence>MPRETLHRCREKQCEIWIQRRPAGAAARTREKGPFNQDQTTGPRNGSAVDSKLRFAKTPEENTKKIPRKHKVAVPKVGRSSVAVELKLRFAKTPVENTKKIPRKHPNSRSRRSVPEGMSSALATCGGEVIDVQRETHTRQKKECGRSVAVYNLKVGVVLPKFRSSAPGPGEATKLAVGRCGPGAKGRLFVAADDCRFDPAFHNFNQRHEPSAAEFLLHQGPEFDVEISGEKLRNRPRQAPCDLITHISLVPNLSPEFEFPSTSEYRGKRLTRSCCRSIKTLTVGLNRRGAGKIETSPSYRECGRQISSTAANQVKGDPTLTGNSFGLELKQDTQEHRFSGGHRHGLHVQKLVYDAVLVVGGLWFGPLNGREEKPNSLEIHIDVEVIRSTARMPSARRILPNEDTEGYSLYPHYLWVKIVWALMNEDGVLNCGEQTRSIYQTVSVHERVFILEYYPPVASRGHLSFPSSTAFKYALTALSEAHCYRLDRAEGLGM</sequence>
<feature type="compositionally biased region" description="Basic residues" evidence="1">
    <location>
        <begin position="100"/>
        <end position="112"/>
    </location>
</feature>
<accession>A0AAD7IAM6</accession>
<dbReference type="Proteomes" id="UP001215598">
    <property type="component" value="Unassembled WGS sequence"/>
</dbReference>
<evidence type="ECO:0000256" key="1">
    <source>
        <dbReference type="SAM" id="MobiDB-lite"/>
    </source>
</evidence>
<feature type="region of interest" description="Disordered" evidence="1">
    <location>
        <begin position="21"/>
        <end position="50"/>
    </location>
</feature>
<comment type="caution">
    <text evidence="2">The sequence shown here is derived from an EMBL/GenBank/DDBJ whole genome shotgun (WGS) entry which is preliminary data.</text>
</comment>
<dbReference type="AlphaFoldDB" id="A0AAD7IAM6"/>